<dbReference type="RefSeq" id="XP_013379578.1">
    <property type="nucleotide sequence ID" value="XM_013524124.1"/>
</dbReference>
<name>A0A1S3H0Q8_LINAN</name>
<keyword evidence="1" id="KW-1185">Reference proteome</keyword>
<dbReference type="OrthoDB" id="10051404at2759"/>
<proteinExistence type="predicted"/>
<gene>
    <name evidence="2" type="primary">LOC106151047</name>
</gene>
<protein>
    <submittedName>
        <fullName evidence="2">Zinc finger protein 862</fullName>
    </submittedName>
</protein>
<dbReference type="InParanoid" id="A0A1S3H0Q8"/>
<dbReference type="KEGG" id="lak:106151047"/>
<dbReference type="Proteomes" id="UP000085678">
    <property type="component" value="Unplaced"/>
</dbReference>
<evidence type="ECO:0000313" key="1">
    <source>
        <dbReference type="Proteomes" id="UP000085678"/>
    </source>
</evidence>
<dbReference type="PANTHER" id="PTHR46880">
    <property type="entry name" value="RAS-ASSOCIATING DOMAIN-CONTAINING PROTEIN"/>
    <property type="match status" value="1"/>
</dbReference>
<evidence type="ECO:0000313" key="2">
    <source>
        <dbReference type="RefSeq" id="XP_013379578.1"/>
    </source>
</evidence>
<accession>A0A1S3H0Q8</accession>
<dbReference type="AlphaFoldDB" id="A0A1S3H0Q8"/>
<sequence>MTCTVCIEHEEALKGQCAIQSRVFIDGCNSMKSESISLHENAQAHRLALSIDSRKLQPEMSPATLACQALNKAHMEKLRLLFRNTHALAKNRKSFLDYKWLCDLDEVKGLEPGKTYHNETACRTFTKSIASTTKQQLADVINNRSFISITSDGSTDSSRTEQEIVFVRFAEKGTVHTVFAGIVSPKSPDAIWIYNAILKGLEGMGITQDTLGEKLAGLGCDGASVMTGRVGGVAAFFRDLQPSATVIHCLAHRLELSCKEHQAL</sequence>
<dbReference type="GeneID" id="106151047"/>
<dbReference type="PANTHER" id="PTHR46880:SF9">
    <property type="entry name" value="ZINC FINGER PROTEIN 862"/>
    <property type="match status" value="1"/>
</dbReference>
<organism evidence="1 2">
    <name type="scientific">Lingula anatina</name>
    <name type="common">Brachiopod</name>
    <name type="synonym">Lingula unguis</name>
    <dbReference type="NCBI Taxonomy" id="7574"/>
    <lineage>
        <taxon>Eukaryota</taxon>
        <taxon>Metazoa</taxon>
        <taxon>Spiralia</taxon>
        <taxon>Lophotrochozoa</taxon>
        <taxon>Brachiopoda</taxon>
        <taxon>Linguliformea</taxon>
        <taxon>Lingulata</taxon>
        <taxon>Lingulida</taxon>
        <taxon>Linguloidea</taxon>
        <taxon>Lingulidae</taxon>
        <taxon>Lingula</taxon>
    </lineage>
</organism>
<reference evidence="2" key="1">
    <citation type="submission" date="2025-08" db="UniProtKB">
        <authorList>
            <consortium name="RefSeq"/>
        </authorList>
    </citation>
    <scope>IDENTIFICATION</scope>
    <source>
        <tissue evidence="2">Gonads</tissue>
    </source>
</reference>